<evidence type="ECO:0000313" key="1">
    <source>
        <dbReference type="EMBL" id="QDG53064.1"/>
    </source>
</evidence>
<dbReference type="PROSITE" id="PS51257">
    <property type="entry name" value="PROKAR_LIPOPROTEIN"/>
    <property type="match status" value="1"/>
</dbReference>
<organism evidence="1 2">
    <name type="scientific">Persicimonas caeni</name>
    <dbReference type="NCBI Taxonomy" id="2292766"/>
    <lineage>
        <taxon>Bacteria</taxon>
        <taxon>Deltaproteobacteria</taxon>
        <taxon>Bradymonadales</taxon>
        <taxon>Bradymonadaceae</taxon>
        <taxon>Persicimonas</taxon>
    </lineage>
</organism>
<proteinExistence type="predicted"/>
<dbReference type="Pfam" id="PF16148">
    <property type="entry name" value="DUF4856"/>
    <property type="match status" value="1"/>
</dbReference>
<sequence>MKLKKTVSVGAMVGLGLLAGCGDDTESNNATNNGGGELQVPETYNFDSKFVEGESSVSYSGQVARQVLIADLKSFISGLTDSVDAGDYDSAQDGDVVAALDYYFRFDSDANGDSEFMLSTDPATKQTTYNDISGGKNLVGKLAGNDSVTDHKDWATEFTGWSDTTIAANGGSVDTPEGLVTAFFETLEENALGRVAGTERTGTDGQTLPVHVTEQGQDLNQLTQKFLLMAVTYSQATDDYMDSDTDGKGLKSSNTQDEDAPYTTLEHQWDEGFGYFGAARDFLAYSDEEIASPGYMDTDGDGAIDLKSEYNFANAAYFAKRDLSAVEPTDFTQQAMEAFLTGRAIISSADGELSDEQMAALEEQRDIAVMAWEKVMAANVVHYINDTLEAMSFFGGNDYDFVEHAKVWSEMKGFALGLQFNPHSMLSDADFEQFHTLVGDAPVLADADQADIDQYKADLIAARQLLGDAYGFADANLGNDSGQNGW</sequence>
<name>A0A4Y6PXK3_PERCE</name>
<dbReference type="InterPro" id="IPR032331">
    <property type="entry name" value="DUF4856"/>
</dbReference>
<accession>A0A4Y6PXK3</accession>
<dbReference type="EMBL" id="CP041186">
    <property type="protein sequence ID" value="QDG53064.1"/>
    <property type="molecule type" value="Genomic_DNA"/>
</dbReference>
<dbReference type="AlphaFoldDB" id="A0A4Y6PXK3"/>
<protein>
    <submittedName>
        <fullName evidence="1">DUF4856 domain-containing protein</fullName>
    </submittedName>
</protein>
<evidence type="ECO:0000313" key="2">
    <source>
        <dbReference type="Proteomes" id="UP000315995"/>
    </source>
</evidence>
<gene>
    <name evidence="1" type="ORF">FIV42_20645</name>
</gene>
<dbReference type="RefSeq" id="WP_141199525.1">
    <property type="nucleotide sequence ID" value="NZ_CP041186.1"/>
</dbReference>
<reference evidence="1 2" key="1">
    <citation type="submission" date="2019-06" db="EMBL/GenBank/DDBJ databases">
        <title>Persicimonas caeni gen. nov., sp. nov., a predatory bacterium isolated from solar saltern.</title>
        <authorList>
            <person name="Wang S."/>
        </authorList>
    </citation>
    <scope>NUCLEOTIDE SEQUENCE [LARGE SCALE GENOMIC DNA]</scope>
    <source>
        <strain evidence="1 2">YN101</strain>
    </source>
</reference>
<dbReference type="OrthoDB" id="5498726at2"/>
<keyword evidence="2" id="KW-1185">Reference proteome</keyword>
<accession>A0A5B8YDJ2</accession>
<dbReference type="Proteomes" id="UP000315995">
    <property type="component" value="Chromosome"/>
</dbReference>